<dbReference type="Gene3D" id="1.25.40.10">
    <property type="entry name" value="Tetratricopeptide repeat domain"/>
    <property type="match status" value="1"/>
</dbReference>
<dbReference type="SMART" id="SM00028">
    <property type="entry name" value="TPR"/>
    <property type="match status" value="4"/>
</dbReference>
<accession>A0A7W7YTU2</accession>
<feature type="domain" description="BioF2-like acetyltransferase" evidence="1">
    <location>
        <begin position="184"/>
        <end position="329"/>
    </location>
</feature>
<evidence type="ECO:0000313" key="2">
    <source>
        <dbReference type="EMBL" id="MBB5042263.1"/>
    </source>
</evidence>
<dbReference type="SUPFAM" id="SSF48452">
    <property type="entry name" value="TPR-like"/>
    <property type="match status" value="1"/>
</dbReference>
<dbReference type="InterPro" id="IPR016181">
    <property type="entry name" value="Acyl_CoA_acyltransferase"/>
</dbReference>
<dbReference type="Pfam" id="PF13432">
    <property type="entry name" value="TPR_16"/>
    <property type="match status" value="1"/>
</dbReference>
<comment type="caution">
    <text evidence="2">The sequence shown here is derived from an EMBL/GenBank/DDBJ whole genome shotgun (WGS) entry which is preliminary data.</text>
</comment>
<name>A0A7W7YTU2_9HYPH</name>
<dbReference type="SUPFAM" id="SSF55729">
    <property type="entry name" value="Acyl-CoA N-acyltransferases (Nat)"/>
    <property type="match status" value="1"/>
</dbReference>
<evidence type="ECO:0000259" key="1">
    <source>
        <dbReference type="Pfam" id="PF13480"/>
    </source>
</evidence>
<dbReference type="AlphaFoldDB" id="A0A7W7YTU2"/>
<dbReference type="InterPro" id="IPR011990">
    <property type="entry name" value="TPR-like_helical_dom_sf"/>
</dbReference>
<gene>
    <name evidence="2" type="ORF">HNQ66_001659</name>
</gene>
<dbReference type="Pfam" id="PF13480">
    <property type="entry name" value="Acetyltransf_6"/>
    <property type="match status" value="1"/>
</dbReference>
<sequence>MQVKCIETMEAFVALKDNWEAVFAADPHAQHFLSHGWLRRFLARKKRWFILALKEKDPGAPFVAFFPLRLQTRQDKDGLFFDEIVMAGNYAADYTGFLCLPEYERYAVAGFCKVLRQQVWKEIKLDYFNGPPERREAMIRALEGPRVMFRRRTPLNEQKIDATICPQIHLPESWDAYLERHMSSQTRQKLRRFLRKVEGGDEFRITHADAETIDRDLTILFDFWRTRWSPVKGAERTEELIRSTRQMLMDCFEEGDLDVPVLWHGERPLAALANIVDAGKKAIRFYITGRDETWTTPSPGLILHGYCIRRAIADGFRLYDFLRGNEPYKYMFGVEEHRISCVEFKTRDGKNLGGKLNPDSIDFVYRQALDFNRRGKRVDAERAFRQVVEAAPDHLGAEFGLANLQVLRGNLAEAEEAFRALLPRTPDPRPVLMRLADVCLARSAYPRAIEALRDVLRLEPYKGEALYKLGVASLVLGEREAARQAWSQLVEHGAPTGTRTDYVEKARRALNRLPVARRPNRGILINPPPAPPAGIDVQAFLMMTRRKTGAAFLN</sequence>
<dbReference type="InterPro" id="IPR019734">
    <property type="entry name" value="TPR_rpt"/>
</dbReference>
<keyword evidence="3" id="KW-1185">Reference proteome</keyword>
<dbReference type="RefSeq" id="WP_184142866.1">
    <property type="nucleotide sequence ID" value="NZ_JACHIK010000004.1"/>
</dbReference>
<proteinExistence type="predicted"/>
<dbReference type="Proteomes" id="UP000535406">
    <property type="component" value="Unassembled WGS sequence"/>
</dbReference>
<dbReference type="EMBL" id="JACHIK010000004">
    <property type="protein sequence ID" value="MBB5042263.1"/>
    <property type="molecule type" value="Genomic_DNA"/>
</dbReference>
<evidence type="ECO:0000313" key="3">
    <source>
        <dbReference type="Proteomes" id="UP000535406"/>
    </source>
</evidence>
<organism evidence="2 3">
    <name type="scientific">Shinella fusca</name>
    <dbReference type="NCBI Taxonomy" id="544480"/>
    <lineage>
        <taxon>Bacteria</taxon>
        <taxon>Pseudomonadati</taxon>
        <taxon>Pseudomonadota</taxon>
        <taxon>Alphaproteobacteria</taxon>
        <taxon>Hyphomicrobiales</taxon>
        <taxon>Rhizobiaceae</taxon>
        <taxon>Shinella</taxon>
    </lineage>
</organism>
<dbReference type="Pfam" id="PF14559">
    <property type="entry name" value="TPR_19"/>
    <property type="match status" value="1"/>
</dbReference>
<dbReference type="InterPro" id="IPR038740">
    <property type="entry name" value="BioF2-like_GNAT_dom"/>
</dbReference>
<reference evidence="2 3" key="1">
    <citation type="submission" date="2020-08" db="EMBL/GenBank/DDBJ databases">
        <title>Genomic Encyclopedia of Type Strains, Phase IV (KMG-IV): sequencing the most valuable type-strain genomes for metagenomic binning, comparative biology and taxonomic classification.</title>
        <authorList>
            <person name="Goeker M."/>
        </authorList>
    </citation>
    <scope>NUCLEOTIDE SEQUENCE [LARGE SCALE GENOMIC DNA]</scope>
    <source>
        <strain evidence="2 3">DSM 21319</strain>
    </source>
</reference>
<dbReference type="Gene3D" id="3.40.630.30">
    <property type="match status" value="1"/>
</dbReference>
<protein>
    <submittedName>
        <fullName evidence="2">Flp pilus assembly protein TadD</fullName>
    </submittedName>
</protein>